<gene>
    <name evidence="1" type="ORF">PAECIP111893_01349</name>
</gene>
<dbReference type="EMBL" id="CAKMMF010000005">
    <property type="protein sequence ID" value="CAH1199412.1"/>
    <property type="molecule type" value="Genomic_DNA"/>
</dbReference>
<proteinExistence type="predicted"/>
<evidence type="ECO:0000313" key="2">
    <source>
        <dbReference type="Proteomes" id="UP000838686"/>
    </source>
</evidence>
<evidence type="ECO:0000313" key="1">
    <source>
        <dbReference type="EMBL" id="CAH1199412.1"/>
    </source>
</evidence>
<name>A0ABM9C163_9BACL</name>
<organism evidence="1 2">
    <name type="scientific">Paenibacillus plantiphilus</name>
    <dbReference type="NCBI Taxonomy" id="2905650"/>
    <lineage>
        <taxon>Bacteria</taxon>
        <taxon>Bacillati</taxon>
        <taxon>Bacillota</taxon>
        <taxon>Bacilli</taxon>
        <taxon>Bacillales</taxon>
        <taxon>Paenibacillaceae</taxon>
        <taxon>Paenibacillus</taxon>
    </lineage>
</organism>
<keyword evidence="2" id="KW-1185">Reference proteome</keyword>
<accession>A0ABM9C163</accession>
<comment type="caution">
    <text evidence="1">The sequence shown here is derived from an EMBL/GenBank/DDBJ whole genome shotgun (WGS) entry which is preliminary data.</text>
</comment>
<reference evidence="1" key="1">
    <citation type="submission" date="2022-01" db="EMBL/GenBank/DDBJ databases">
        <authorList>
            <person name="Criscuolo A."/>
        </authorList>
    </citation>
    <scope>NUCLEOTIDE SEQUENCE</scope>
    <source>
        <strain evidence="1">CIP111893</strain>
    </source>
</reference>
<sequence length="92" mass="11273">MWRRWLRLRREEAVNKEDASVQSEMYLLYEEIKTAKREWDNAMRHFEYALGKDQVDYAIFAIEAAEKRYEMLLRKAKALPMKWPKWFKGEAI</sequence>
<dbReference type="InterPro" id="IPR019644">
    <property type="entry name" value="DUF2508"/>
</dbReference>
<dbReference type="RefSeq" id="WP_236339694.1">
    <property type="nucleotide sequence ID" value="NZ_CAKMMF010000005.1"/>
</dbReference>
<dbReference type="Pfam" id="PF10704">
    <property type="entry name" value="DUF2508"/>
    <property type="match status" value="1"/>
</dbReference>
<evidence type="ECO:0008006" key="3">
    <source>
        <dbReference type="Google" id="ProtNLM"/>
    </source>
</evidence>
<dbReference type="Proteomes" id="UP000838686">
    <property type="component" value="Unassembled WGS sequence"/>
</dbReference>
<protein>
    <recommendedName>
        <fullName evidence="3">DUF2508 domain-containing protein</fullName>
    </recommendedName>
</protein>